<dbReference type="PANTHER" id="PTHR44846:SF17">
    <property type="entry name" value="GNTR-FAMILY TRANSCRIPTIONAL REGULATOR"/>
    <property type="match status" value="1"/>
</dbReference>
<dbReference type="InterPro" id="IPR000524">
    <property type="entry name" value="Tscrpt_reg_HTH_GntR"/>
</dbReference>
<dbReference type="SUPFAM" id="SSF46785">
    <property type="entry name" value="Winged helix' DNA-binding domain"/>
    <property type="match status" value="1"/>
</dbReference>
<dbReference type="Pfam" id="PF00392">
    <property type="entry name" value="GntR"/>
    <property type="match status" value="1"/>
</dbReference>
<name>A0A4R1HKS2_PSEEN</name>
<evidence type="ECO:0000256" key="3">
    <source>
        <dbReference type="ARBA" id="ARBA00023163"/>
    </source>
</evidence>
<reference evidence="5 6" key="1">
    <citation type="submission" date="2019-03" db="EMBL/GenBank/DDBJ databases">
        <title>Sequencing the genomes of 1000 actinobacteria strains.</title>
        <authorList>
            <person name="Klenk H.-P."/>
        </authorList>
    </citation>
    <scope>NUCLEOTIDE SEQUENCE [LARGE SCALE GENOMIC DNA]</scope>
    <source>
        <strain evidence="5 6">DSM 44969</strain>
    </source>
</reference>
<dbReference type="InterPro" id="IPR036388">
    <property type="entry name" value="WH-like_DNA-bd_sf"/>
</dbReference>
<dbReference type="OrthoDB" id="3194402at2"/>
<accession>A0A4R1HKS2</accession>
<dbReference type="EMBL" id="SMFZ01000002">
    <property type="protein sequence ID" value="TCK20169.1"/>
    <property type="molecule type" value="Genomic_DNA"/>
</dbReference>
<dbReference type="InterPro" id="IPR028978">
    <property type="entry name" value="Chorismate_lyase_/UTRA_dom_sf"/>
</dbReference>
<gene>
    <name evidence="5" type="ORF">EV378_4119</name>
</gene>
<evidence type="ECO:0000256" key="1">
    <source>
        <dbReference type="ARBA" id="ARBA00023015"/>
    </source>
</evidence>
<dbReference type="GO" id="GO:0003677">
    <property type="term" value="F:DNA binding"/>
    <property type="evidence" value="ECO:0007669"/>
    <property type="project" value="UniProtKB-KW"/>
</dbReference>
<keyword evidence="2" id="KW-0238">DNA-binding</keyword>
<dbReference type="PROSITE" id="PS50949">
    <property type="entry name" value="HTH_GNTR"/>
    <property type="match status" value="1"/>
</dbReference>
<dbReference type="Gene3D" id="3.40.1410.10">
    <property type="entry name" value="Chorismate lyase-like"/>
    <property type="match status" value="1"/>
</dbReference>
<dbReference type="InterPro" id="IPR036390">
    <property type="entry name" value="WH_DNA-bd_sf"/>
</dbReference>
<dbReference type="PRINTS" id="PR00035">
    <property type="entry name" value="HTHGNTR"/>
</dbReference>
<dbReference type="Proteomes" id="UP000295560">
    <property type="component" value="Unassembled WGS sequence"/>
</dbReference>
<comment type="caution">
    <text evidence="5">The sequence shown here is derived from an EMBL/GenBank/DDBJ whole genome shotgun (WGS) entry which is preliminary data.</text>
</comment>
<dbReference type="PANTHER" id="PTHR44846">
    <property type="entry name" value="MANNOSYL-D-GLYCERATE TRANSPORT/METABOLISM SYSTEM REPRESSOR MNGR-RELATED"/>
    <property type="match status" value="1"/>
</dbReference>
<evidence type="ECO:0000259" key="4">
    <source>
        <dbReference type="PROSITE" id="PS50949"/>
    </source>
</evidence>
<evidence type="ECO:0000313" key="5">
    <source>
        <dbReference type="EMBL" id="TCK20169.1"/>
    </source>
</evidence>
<dbReference type="AlphaFoldDB" id="A0A4R1HKS2"/>
<proteinExistence type="predicted"/>
<dbReference type="Gene3D" id="1.10.10.10">
    <property type="entry name" value="Winged helix-like DNA-binding domain superfamily/Winged helix DNA-binding domain"/>
    <property type="match status" value="1"/>
</dbReference>
<organism evidence="5 6">
    <name type="scientific">Pseudonocardia endophytica</name>
    <dbReference type="NCBI Taxonomy" id="401976"/>
    <lineage>
        <taxon>Bacteria</taxon>
        <taxon>Bacillati</taxon>
        <taxon>Actinomycetota</taxon>
        <taxon>Actinomycetes</taxon>
        <taxon>Pseudonocardiales</taxon>
        <taxon>Pseudonocardiaceae</taxon>
        <taxon>Pseudonocardia</taxon>
    </lineage>
</organism>
<keyword evidence="6" id="KW-1185">Reference proteome</keyword>
<dbReference type="RefSeq" id="WP_132428730.1">
    <property type="nucleotide sequence ID" value="NZ_SMFZ01000002.1"/>
</dbReference>
<dbReference type="SMART" id="SM00866">
    <property type="entry name" value="UTRA"/>
    <property type="match status" value="1"/>
</dbReference>
<evidence type="ECO:0000256" key="2">
    <source>
        <dbReference type="ARBA" id="ARBA00023125"/>
    </source>
</evidence>
<dbReference type="SMART" id="SM00345">
    <property type="entry name" value="HTH_GNTR"/>
    <property type="match status" value="1"/>
</dbReference>
<dbReference type="InterPro" id="IPR011663">
    <property type="entry name" value="UTRA"/>
</dbReference>
<dbReference type="GO" id="GO:0003700">
    <property type="term" value="F:DNA-binding transcription factor activity"/>
    <property type="evidence" value="ECO:0007669"/>
    <property type="project" value="InterPro"/>
</dbReference>
<evidence type="ECO:0000313" key="6">
    <source>
        <dbReference type="Proteomes" id="UP000295560"/>
    </source>
</evidence>
<dbReference type="InterPro" id="IPR050679">
    <property type="entry name" value="Bact_HTH_transcr_reg"/>
</dbReference>
<dbReference type="SUPFAM" id="SSF64288">
    <property type="entry name" value="Chorismate lyase-like"/>
    <property type="match status" value="1"/>
</dbReference>
<dbReference type="CDD" id="cd07377">
    <property type="entry name" value="WHTH_GntR"/>
    <property type="match status" value="1"/>
</dbReference>
<protein>
    <submittedName>
        <fullName evidence="5">GntR family transcriptional regulator</fullName>
    </submittedName>
</protein>
<keyword evidence="1" id="KW-0805">Transcription regulation</keyword>
<feature type="domain" description="HTH gntR-type" evidence="4">
    <location>
        <begin position="12"/>
        <end position="79"/>
    </location>
</feature>
<keyword evidence="3" id="KW-0804">Transcription</keyword>
<sequence>MNRKELVRSNERPLWHQLLSDLRARLESGEFDDGLPSEFAIAAEYSVSRHTVREALRRLRDDGAVVSTRGRVARRVTPEPIEQPLSEPYSLFVAVEATGRTQRSVVHVLDTRADGVVASRMGLEESTPLVYLERLRLADSEPLAVDRIWLPLALAEPLLDVDFSHTGLYPEYRRRCGIRVTGGRENIRAVTPTDAERHLLGIDGTVAALAIERCGLADGRAVEWRHTLVRGDRFSVTAQFSDRAGYRVDLVDPTGS</sequence>
<dbReference type="Pfam" id="PF07702">
    <property type="entry name" value="UTRA"/>
    <property type="match status" value="1"/>
</dbReference>
<dbReference type="GO" id="GO:0045892">
    <property type="term" value="P:negative regulation of DNA-templated transcription"/>
    <property type="evidence" value="ECO:0007669"/>
    <property type="project" value="TreeGrafter"/>
</dbReference>